<feature type="compositionally biased region" description="Low complexity" evidence="1">
    <location>
        <begin position="156"/>
        <end position="169"/>
    </location>
</feature>
<evidence type="ECO:0000313" key="2">
    <source>
        <dbReference type="EMBL" id="KTB28764.1"/>
    </source>
</evidence>
<feature type="compositionally biased region" description="Basic and acidic residues" evidence="1">
    <location>
        <begin position="139"/>
        <end position="148"/>
    </location>
</feature>
<feature type="compositionally biased region" description="Polar residues" evidence="1">
    <location>
        <begin position="47"/>
        <end position="56"/>
    </location>
</feature>
<feature type="compositionally biased region" description="Low complexity" evidence="1">
    <location>
        <begin position="57"/>
        <end position="75"/>
    </location>
</feature>
<feature type="compositionally biased region" description="Basic and acidic residues" evidence="1">
    <location>
        <begin position="170"/>
        <end position="182"/>
    </location>
</feature>
<gene>
    <name evidence="2" type="ORF">WG66_18609</name>
</gene>
<feature type="compositionally biased region" description="Basic residues" evidence="1">
    <location>
        <begin position="124"/>
        <end position="138"/>
    </location>
</feature>
<dbReference type="AlphaFoldDB" id="A0A0W0EXG3"/>
<reference evidence="2 3" key="1">
    <citation type="submission" date="2015-12" db="EMBL/GenBank/DDBJ databases">
        <title>Draft genome sequence of Moniliophthora roreri, the causal agent of frosty pod rot of cacao.</title>
        <authorList>
            <person name="Aime M.C."/>
            <person name="Diaz-Valderrama J.R."/>
            <person name="Kijpornyongpan T."/>
            <person name="Phillips-Mora W."/>
        </authorList>
    </citation>
    <scope>NUCLEOTIDE SEQUENCE [LARGE SCALE GENOMIC DNA]</scope>
    <source>
        <strain evidence="2 3">MCA 2952</strain>
    </source>
</reference>
<comment type="caution">
    <text evidence="2">The sequence shown here is derived from an EMBL/GenBank/DDBJ whole genome shotgun (WGS) entry which is preliminary data.</text>
</comment>
<evidence type="ECO:0000313" key="3">
    <source>
        <dbReference type="Proteomes" id="UP000054988"/>
    </source>
</evidence>
<feature type="region of interest" description="Disordered" evidence="1">
    <location>
        <begin position="25"/>
        <end position="221"/>
    </location>
</feature>
<protein>
    <submittedName>
        <fullName evidence="2">Uncharacterized protein</fullName>
    </submittedName>
</protein>
<name>A0A0W0EXG3_MONRR</name>
<dbReference type="Proteomes" id="UP000054988">
    <property type="component" value="Unassembled WGS sequence"/>
</dbReference>
<organism evidence="2 3">
    <name type="scientific">Moniliophthora roreri</name>
    <name type="common">Frosty pod rot fungus</name>
    <name type="synonym">Monilia roreri</name>
    <dbReference type="NCBI Taxonomy" id="221103"/>
    <lineage>
        <taxon>Eukaryota</taxon>
        <taxon>Fungi</taxon>
        <taxon>Dikarya</taxon>
        <taxon>Basidiomycota</taxon>
        <taxon>Agaricomycotina</taxon>
        <taxon>Agaricomycetes</taxon>
        <taxon>Agaricomycetidae</taxon>
        <taxon>Agaricales</taxon>
        <taxon>Marasmiineae</taxon>
        <taxon>Marasmiaceae</taxon>
        <taxon>Moniliophthora</taxon>
    </lineage>
</organism>
<evidence type="ECO:0000256" key="1">
    <source>
        <dbReference type="SAM" id="MobiDB-lite"/>
    </source>
</evidence>
<feature type="compositionally biased region" description="Polar residues" evidence="1">
    <location>
        <begin position="112"/>
        <end position="121"/>
    </location>
</feature>
<accession>A0A0W0EXG3</accession>
<proteinExistence type="predicted"/>
<dbReference type="EMBL" id="LATX01002463">
    <property type="protein sequence ID" value="KTB28764.1"/>
    <property type="molecule type" value="Genomic_DNA"/>
</dbReference>
<sequence length="451" mass="48926">MTSETRAMNVQAFYVVPFYTPSNSTVLSSDELKSAPSKAGLKRSESLKTAVSPSKQSSFASLKTLSSKSSTTLGKADNSVASTSIPPTSPTPGFSPPAQQSADTKSDERCSDSSMNTNSETQQKKRRWVPFTKSHKKDRGADVKENDHASAPSPPISTAHISDSSSSSADESHSPQLHEHQCVPRRLKLPSRPNTPKVLKKPPPLNTEAMKHPDIRPQQPHLSDLGKVNAFSSPTPDLVLAPFTWRSTYGPRTPGGTIIPNNLFTPGHLVDREVFLEQLHRQRVTTNDDDDANWKHDLKKRPLSLVPELAEGMGDDDDNDDLGTIAASTVVGVSVSDDIEALAVDLGLVEALDLGALVPHDPNGAEGYIFFTVDADWNSQSGEDATCFFIDPPFEISSSSLVVRRTDEFDQEGCHLVAGTISVHKPKPIDEMTDEELDVCHELVRGIGLTM</sequence>